<dbReference type="InterPro" id="IPR055768">
    <property type="entry name" value="DUF7344"/>
</dbReference>
<evidence type="ECO:0000313" key="3">
    <source>
        <dbReference type="Proteomes" id="UP000509346"/>
    </source>
</evidence>
<protein>
    <recommendedName>
        <fullName evidence="1">DUF7344 domain-containing protein</fullName>
    </recommendedName>
</protein>
<keyword evidence="3" id="KW-1185">Reference proteome</keyword>
<organism evidence="2 3">
    <name type="scientific">Halosimplex pelagicum</name>
    <dbReference type="NCBI Taxonomy" id="869886"/>
    <lineage>
        <taxon>Archaea</taxon>
        <taxon>Methanobacteriati</taxon>
        <taxon>Methanobacteriota</taxon>
        <taxon>Stenosarchaea group</taxon>
        <taxon>Halobacteria</taxon>
        <taxon>Halobacteriales</taxon>
        <taxon>Haloarculaceae</taxon>
        <taxon>Halosimplex</taxon>
    </lineage>
</organism>
<dbReference type="Pfam" id="PF24035">
    <property type="entry name" value="DUF7344"/>
    <property type="match status" value="1"/>
</dbReference>
<proteinExistence type="predicted"/>
<evidence type="ECO:0000313" key="2">
    <source>
        <dbReference type="EMBL" id="QLH84688.1"/>
    </source>
</evidence>
<dbReference type="RefSeq" id="WP_179919766.1">
    <property type="nucleotide sequence ID" value="NZ_CP058909.1"/>
</dbReference>
<dbReference type="GeneID" id="56085909"/>
<dbReference type="Proteomes" id="UP000509346">
    <property type="component" value="Chromosome"/>
</dbReference>
<sequence length="112" mass="12136">MSQTTSQTTDDGRTVIDLDADERYDLLAAERRRTVLAVLTERGGATPTGLDELTTAVATREGDEASGEAAERLAVSLHHVHLPRMDDLGVLDYDPTANRVETVRALETAQSD</sequence>
<gene>
    <name evidence="2" type="ORF">HZS54_24930</name>
</gene>
<feature type="domain" description="DUF7344" evidence="1">
    <location>
        <begin position="24"/>
        <end position="101"/>
    </location>
</feature>
<reference evidence="2 3" key="1">
    <citation type="submission" date="2020-07" db="EMBL/GenBank/DDBJ databases">
        <title>Halosimplex litoreum sp. nov. and Halosimplex rubrum sp. nov., isolated from different salt environments.</title>
        <authorList>
            <person name="Cui H."/>
        </authorList>
    </citation>
    <scope>NUCLEOTIDE SEQUENCE [LARGE SCALE GENOMIC DNA]</scope>
    <source>
        <strain evidence="2 3">R2</strain>
    </source>
</reference>
<dbReference type="EMBL" id="CP058909">
    <property type="protein sequence ID" value="QLH84688.1"/>
    <property type="molecule type" value="Genomic_DNA"/>
</dbReference>
<dbReference type="OrthoDB" id="177799at2157"/>
<dbReference type="KEGG" id="hpel:HZS54_24930"/>
<name>A0A7D5T888_9EURY</name>
<accession>A0A7D5T888</accession>
<dbReference type="AlphaFoldDB" id="A0A7D5T888"/>
<evidence type="ECO:0000259" key="1">
    <source>
        <dbReference type="Pfam" id="PF24035"/>
    </source>
</evidence>